<keyword evidence="2" id="KW-0408">Iron</keyword>
<dbReference type="Gene3D" id="1.10.1060.10">
    <property type="entry name" value="Alpha-helical ferredoxin"/>
    <property type="match status" value="1"/>
</dbReference>
<dbReference type="Pfam" id="PF12797">
    <property type="entry name" value="Fer4_2"/>
    <property type="match status" value="1"/>
</dbReference>
<dbReference type="PROSITE" id="PS51379">
    <property type="entry name" value="4FE4S_FER_2"/>
    <property type="match status" value="1"/>
</dbReference>
<evidence type="ECO:0000313" key="5">
    <source>
        <dbReference type="EMBL" id="BBO72308.1"/>
    </source>
</evidence>
<dbReference type="SUPFAM" id="SSF46548">
    <property type="entry name" value="alpha-helical ferredoxin"/>
    <property type="match status" value="1"/>
</dbReference>
<dbReference type="Proteomes" id="UP000427906">
    <property type="component" value="Chromosome"/>
</dbReference>
<name>A0A5K7YUI8_9BACT</name>
<dbReference type="InterPro" id="IPR017896">
    <property type="entry name" value="4Fe4S_Fe-S-bd"/>
</dbReference>
<dbReference type="KEGG" id="dalk:DSCA_62380"/>
<evidence type="ECO:0000256" key="3">
    <source>
        <dbReference type="ARBA" id="ARBA00023014"/>
    </source>
</evidence>
<evidence type="ECO:0000256" key="1">
    <source>
        <dbReference type="ARBA" id="ARBA00022723"/>
    </source>
</evidence>
<accession>A0A5K7YUI8</accession>
<evidence type="ECO:0000259" key="4">
    <source>
        <dbReference type="PROSITE" id="PS51379"/>
    </source>
</evidence>
<keyword evidence="6" id="KW-1185">Reference proteome</keyword>
<proteinExistence type="predicted"/>
<dbReference type="OrthoDB" id="9773828at2"/>
<reference evidence="5 6" key="1">
    <citation type="submission" date="2019-11" db="EMBL/GenBank/DDBJ databases">
        <title>Comparative genomics of hydrocarbon-degrading Desulfosarcina strains.</title>
        <authorList>
            <person name="Watanabe M."/>
            <person name="Kojima H."/>
            <person name="Fukui M."/>
        </authorList>
    </citation>
    <scope>NUCLEOTIDE SEQUENCE [LARGE SCALE GENOMIC DNA]</scope>
    <source>
        <strain evidence="5 6">PL12</strain>
    </source>
</reference>
<dbReference type="AlphaFoldDB" id="A0A5K7YUI8"/>
<organism evidence="5 6">
    <name type="scientific">Desulfosarcina alkanivorans</name>
    <dbReference type="NCBI Taxonomy" id="571177"/>
    <lineage>
        <taxon>Bacteria</taxon>
        <taxon>Pseudomonadati</taxon>
        <taxon>Thermodesulfobacteriota</taxon>
        <taxon>Desulfobacteria</taxon>
        <taxon>Desulfobacterales</taxon>
        <taxon>Desulfosarcinaceae</taxon>
        <taxon>Desulfosarcina</taxon>
    </lineage>
</organism>
<dbReference type="PROSITE" id="PS00198">
    <property type="entry name" value="4FE4S_FER_1"/>
    <property type="match status" value="1"/>
</dbReference>
<dbReference type="EMBL" id="AP021874">
    <property type="protein sequence ID" value="BBO72308.1"/>
    <property type="molecule type" value="Genomic_DNA"/>
</dbReference>
<dbReference type="InterPro" id="IPR009051">
    <property type="entry name" value="Helical_ferredxn"/>
</dbReference>
<evidence type="ECO:0000256" key="2">
    <source>
        <dbReference type="ARBA" id="ARBA00023004"/>
    </source>
</evidence>
<dbReference type="GO" id="GO:0046872">
    <property type="term" value="F:metal ion binding"/>
    <property type="evidence" value="ECO:0007669"/>
    <property type="project" value="UniProtKB-KW"/>
</dbReference>
<dbReference type="Pfam" id="PF12800">
    <property type="entry name" value="Fer4_4"/>
    <property type="match status" value="1"/>
</dbReference>
<dbReference type="RefSeq" id="WP_155320025.1">
    <property type="nucleotide sequence ID" value="NZ_AP021874.1"/>
</dbReference>
<protein>
    <submittedName>
        <fullName evidence="5">Fe-S oxidoreductase</fullName>
    </submittedName>
</protein>
<keyword evidence="3" id="KW-0411">Iron-sulfur</keyword>
<evidence type="ECO:0000313" key="6">
    <source>
        <dbReference type="Proteomes" id="UP000427906"/>
    </source>
</evidence>
<dbReference type="GO" id="GO:0051536">
    <property type="term" value="F:iron-sulfur cluster binding"/>
    <property type="evidence" value="ECO:0007669"/>
    <property type="project" value="UniProtKB-KW"/>
</dbReference>
<gene>
    <name evidence="5" type="primary">hdrD</name>
    <name evidence="5" type="ORF">DSCA_62380</name>
</gene>
<sequence>MLDAVRKIAKDLLRQGAVEGVLGLGEDDGGGAPRVFDDPGEIDALVLEPKWLLAKIVVSIMNRAPEGYRLAVVCRGCDERALVELGKRNRIDPGRLHIIGVACSQGQADRCLCRRPWPSRVDAGVRARPADLSGNDQIRKYLGGNRGERLEKWREAFARCIKCYGCRNACPVCNCSPCKLEDGMWVHRGDFAPDMLTFHLVRAMHVADACVGCGACQDACPVDIPLMLLQSPMQAALDHSYQYEAGTQPERQSPLLSSYIEEPSRGISIPDWTDSLEARHGT</sequence>
<keyword evidence="1" id="KW-0479">Metal-binding</keyword>
<dbReference type="InterPro" id="IPR017900">
    <property type="entry name" value="4Fe4S_Fe_S_CS"/>
</dbReference>
<feature type="domain" description="4Fe-4S ferredoxin-type" evidence="4">
    <location>
        <begin position="201"/>
        <end position="230"/>
    </location>
</feature>